<evidence type="ECO:0000256" key="8">
    <source>
        <dbReference type="ARBA" id="ARBA00022840"/>
    </source>
</evidence>
<accession>A0A839H8Y4</accession>
<keyword evidence="3" id="KW-0597">Phosphoprotein</keyword>
<evidence type="ECO:0000256" key="14">
    <source>
        <dbReference type="ARBA" id="ARBA00043094"/>
    </source>
</evidence>
<keyword evidence="4" id="KW-0808">Transferase</keyword>
<proteinExistence type="predicted"/>
<protein>
    <recommendedName>
        <fullName evidence="12">Sensory histidine kinase/phosphatase NtrB</fullName>
        <ecNumber evidence="2">2.7.13.3</ecNumber>
    </recommendedName>
    <alternativeName>
        <fullName evidence="13">Nitrogen regulation protein NR(II)</fullName>
    </alternativeName>
    <alternativeName>
        <fullName evidence="14">Nitrogen regulator II</fullName>
    </alternativeName>
</protein>
<comment type="caution">
    <text evidence="16">The sequence shown here is derived from an EMBL/GenBank/DDBJ whole genome shotgun (WGS) entry which is preliminary data.</text>
</comment>
<dbReference type="InterPro" id="IPR036890">
    <property type="entry name" value="HATPase_C_sf"/>
</dbReference>
<dbReference type="Pfam" id="PF02518">
    <property type="entry name" value="HATPase_c"/>
    <property type="match status" value="1"/>
</dbReference>
<evidence type="ECO:0000256" key="6">
    <source>
        <dbReference type="ARBA" id="ARBA00022777"/>
    </source>
</evidence>
<dbReference type="PROSITE" id="PS50109">
    <property type="entry name" value="HIS_KIN"/>
    <property type="match status" value="1"/>
</dbReference>
<dbReference type="InterPro" id="IPR004358">
    <property type="entry name" value="Sig_transdc_His_kin-like_C"/>
</dbReference>
<dbReference type="SMART" id="SM00388">
    <property type="entry name" value="HisKA"/>
    <property type="match status" value="1"/>
</dbReference>
<dbReference type="Gene3D" id="3.30.450.20">
    <property type="entry name" value="PAS domain"/>
    <property type="match status" value="1"/>
</dbReference>
<dbReference type="PROSITE" id="PS01137">
    <property type="entry name" value="TATD_1"/>
    <property type="match status" value="1"/>
</dbReference>
<dbReference type="NCBIfam" id="NF008293">
    <property type="entry name" value="PRK11073.1"/>
    <property type="match status" value="1"/>
</dbReference>
<dbReference type="CDD" id="cd00082">
    <property type="entry name" value="HisKA"/>
    <property type="match status" value="1"/>
</dbReference>
<dbReference type="InterPro" id="IPR035965">
    <property type="entry name" value="PAS-like_dom_sf"/>
</dbReference>
<evidence type="ECO:0000256" key="13">
    <source>
        <dbReference type="ARBA" id="ARBA00042313"/>
    </source>
</evidence>
<feature type="domain" description="Histidine kinase" evidence="15">
    <location>
        <begin position="139"/>
        <end position="351"/>
    </location>
</feature>
<dbReference type="InterPro" id="IPR013767">
    <property type="entry name" value="PAS_fold"/>
</dbReference>
<dbReference type="AlphaFoldDB" id="A0A839H8Y4"/>
<keyword evidence="5" id="KW-0547">Nucleotide-binding</keyword>
<comment type="catalytic activity">
    <reaction evidence="1">
        <text>ATP + protein L-histidine = ADP + protein N-phospho-L-histidine.</text>
        <dbReference type="EC" id="2.7.13.3"/>
    </reaction>
</comment>
<keyword evidence="6" id="KW-0418">Kinase</keyword>
<dbReference type="GO" id="GO:0000155">
    <property type="term" value="F:phosphorelay sensor kinase activity"/>
    <property type="evidence" value="ECO:0007669"/>
    <property type="project" value="InterPro"/>
</dbReference>
<keyword evidence="10" id="KW-0535">Nitrogen fixation</keyword>
<evidence type="ECO:0000313" key="17">
    <source>
        <dbReference type="Proteomes" id="UP000548632"/>
    </source>
</evidence>
<evidence type="ECO:0000313" key="16">
    <source>
        <dbReference type="EMBL" id="MBB1125815.1"/>
    </source>
</evidence>
<dbReference type="RefSeq" id="WP_182583445.1">
    <property type="nucleotide sequence ID" value="NZ_JABVCQ010000010.1"/>
</dbReference>
<comment type="function">
    <text evidence="11">Member of the two-component regulatory system NtrB/NtrC, which controls expression of the nitrogen-regulated (ntr) genes in response to nitrogen limitation. Under conditions of nitrogen limitation, NtrB autophosphorylates and transfers the phosphoryl group to NtrC. In the presence of nitrogen, acts as a phosphatase that dephosphorylates and inactivates NtrC.</text>
</comment>
<dbReference type="SUPFAM" id="SSF47384">
    <property type="entry name" value="Homodimeric domain of signal transducing histidine kinase"/>
    <property type="match status" value="1"/>
</dbReference>
<evidence type="ECO:0000256" key="11">
    <source>
        <dbReference type="ARBA" id="ARBA00037696"/>
    </source>
</evidence>
<dbReference type="InterPro" id="IPR018228">
    <property type="entry name" value="DNase_TatD-rel_CS"/>
</dbReference>
<dbReference type="Pfam" id="PF00512">
    <property type="entry name" value="HisKA"/>
    <property type="match status" value="1"/>
</dbReference>
<dbReference type="GO" id="GO:0006355">
    <property type="term" value="P:regulation of DNA-templated transcription"/>
    <property type="evidence" value="ECO:0007669"/>
    <property type="project" value="InterPro"/>
</dbReference>
<evidence type="ECO:0000259" key="15">
    <source>
        <dbReference type="PROSITE" id="PS50109"/>
    </source>
</evidence>
<organism evidence="16 17">
    <name type="scientific">Thiospirillum jenense</name>
    <dbReference type="NCBI Taxonomy" id="1653858"/>
    <lineage>
        <taxon>Bacteria</taxon>
        <taxon>Pseudomonadati</taxon>
        <taxon>Pseudomonadota</taxon>
        <taxon>Gammaproteobacteria</taxon>
        <taxon>Chromatiales</taxon>
        <taxon>Chromatiaceae</taxon>
        <taxon>Thiospirillum</taxon>
    </lineage>
</organism>
<dbReference type="CDD" id="cd00130">
    <property type="entry name" value="PAS"/>
    <property type="match status" value="1"/>
</dbReference>
<reference evidence="16 17" key="1">
    <citation type="journal article" date="2020" name="Arch. Microbiol.">
        <title>The genome sequence of the giant phototrophic gammaproteobacterium Thiospirillum jenense gives insight into its physiological properties and phylogenetic relationships.</title>
        <authorList>
            <person name="Imhoff J.F."/>
            <person name="Meyer T.E."/>
            <person name="Kyndt J.A."/>
        </authorList>
    </citation>
    <scope>NUCLEOTIDE SEQUENCE [LARGE SCALE GENOMIC DNA]</scope>
    <source>
        <strain evidence="16 17">DSM 216</strain>
    </source>
</reference>
<dbReference type="InterPro" id="IPR000014">
    <property type="entry name" value="PAS"/>
</dbReference>
<dbReference type="GO" id="GO:0005524">
    <property type="term" value="F:ATP binding"/>
    <property type="evidence" value="ECO:0007669"/>
    <property type="project" value="UniProtKB-KW"/>
</dbReference>
<evidence type="ECO:0000256" key="5">
    <source>
        <dbReference type="ARBA" id="ARBA00022741"/>
    </source>
</evidence>
<dbReference type="SUPFAM" id="SSF55874">
    <property type="entry name" value="ATPase domain of HSP90 chaperone/DNA topoisomerase II/histidine kinase"/>
    <property type="match status" value="1"/>
</dbReference>
<keyword evidence="17" id="KW-1185">Reference proteome</keyword>
<dbReference type="InterPro" id="IPR003594">
    <property type="entry name" value="HATPase_dom"/>
</dbReference>
<dbReference type="Proteomes" id="UP000548632">
    <property type="component" value="Unassembled WGS sequence"/>
</dbReference>
<keyword evidence="8" id="KW-0067">ATP-binding</keyword>
<gene>
    <name evidence="16" type="ORF">HUK38_06155</name>
</gene>
<dbReference type="InterPro" id="IPR036097">
    <property type="entry name" value="HisK_dim/P_sf"/>
</dbReference>
<evidence type="ECO:0000256" key="2">
    <source>
        <dbReference type="ARBA" id="ARBA00012438"/>
    </source>
</evidence>
<dbReference type="PRINTS" id="PR00344">
    <property type="entry name" value="BCTRLSENSOR"/>
</dbReference>
<sequence length="354" mass="39843">MEPCIEQTILDNLNTAVLLFDSHLHLNYINPAGEALLSVSANLVLGQSANDLIPFPTEPITTRLQSTLITRHPLTEREIELQRPDGQILHVNYTVLPLQPAAHPAALLMELHQVDRQIRINREEQLLTQHQATQALLRGLAHEIKNPLGGLRGAAQLLERELPNRELHEYTRIIIDEADRLQNLLNRMIGPKQLPQLQLTNIHQVVEHVRGLIVAEFPHGPRIIRAYDPSIPELIADPEHLIQALLNIARNGAEAAGVNGSLVLRTRILRQFTIGHVRHRLVIQIEIEDDGPGVADEMRDYIFLPMVSGRVGGTGLGLSIAQELISQHHGLVEYNRHAYKTQLLVYLPLRHFDE</sequence>
<dbReference type="InterPro" id="IPR005467">
    <property type="entry name" value="His_kinase_dom"/>
</dbReference>
<dbReference type="Pfam" id="PF00989">
    <property type="entry name" value="PAS"/>
    <property type="match status" value="1"/>
</dbReference>
<evidence type="ECO:0000256" key="3">
    <source>
        <dbReference type="ARBA" id="ARBA00022553"/>
    </source>
</evidence>
<keyword evidence="7" id="KW-0378">Hydrolase</keyword>
<dbReference type="PANTHER" id="PTHR43065">
    <property type="entry name" value="SENSOR HISTIDINE KINASE"/>
    <property type="match status" value="1"/>
</dbReference>
<evidence type="ECO:0000256" key="9">
    <source>
        <dbReference type="ARBA" id="ARBA00023012"/>
    </source>
</evidence>
<dbReference type="Gene3D" id="1.10.287.130">
    <property type="match status" value="1"/>
</dbReference>
<dbReference type="EC" id="2.7.13.3" evidence="2"/>
<evidence type="ECO:0000256" key="10">
    <source>
        <dbReference type="ARBA" id="ARBA00023231"/>
    </source>
</evidence>
<dbReference type="PANTHER" id="PTHR43065:SF16">
    <property type="entry name" value="SENSORY HISTIDINE KINASE_PHOSPHATASE NTRB"/>
    <property type="match status" value="1"/>
</dbReference>
<dbReference type="InterPro" id="IPR003661">
    <property type="entry name" value="HisK_dim/P_dom"/>
</dbReference>
<dbReference type="Gene3D" id="3.30.565.10">
    <property type="entry name" value="Histidine kinase-like ATPase, C-terminal domain"/>
    <property type="match status" value="1"/>
</dbReference>
<dbReference type="GO" id="GO:0016787">
    <property type="term" value="F:hydrolase activity"/>
    <property type="evidence" value="ECO:0007669"/>
    <property type="project" value="UniProtKB-KW"/>
</dbReference>
<evidence type="ECO:0000256" key="12">
    <source>
        <dbReference type="ARBA" id="ARBA00039567"/>
    </source>
</evidence>
<dbReference type="SUPFAM" id="SSF55785">
    <property type="entry name" value="PYP-like sensor domain (PAS domain)"/>
    <property type="match status" value="1"/>
</dbReference>
<name>A0A839H8Y4_9GAMM</name>
<evidence type="ECO:0000256" key="7">
    <source>
        <dbReference type="ARBA" id="ARBA00022801"/>
    </source>
</evidence>
<dbReference type="EMBL" id="JABVCQ010000010">
    <property type="protein sequence ID" value="MBB1125815.1"/>
    <property type="molecule type" value="Genomic_DNA"/>
</dbReference>
<evidence type="ECO:0000256" key="1">
    <source>
        <dbReference type="ARBA" id="ARBA00000085"/>
    </source>
</evidence>
<evidence type="ECO:0000256" key="4">
    <source>
        <dbReference type="ARBA" id="ARBA00022679"/>
    </source>
</evidence>
<keyword evidence="9" id="KW-0902">Two-component regulatory system</keyword>
<dbReference type="NCBIfam" id="TIGR00229">
    <property type="entry name" value="sensory_box"/>
    <property type="match status" value="1"/>
</dbReference>
<dbReference type="SMART" id="SM00387">
    <property type="entry name" value="HATPase_c"/>
    <property type="match status" value="1"/>
</dbReference>